<dbReference type="AlphaFoldDB" id="A0A6B9VCF4"/>
<evidence type="ECO:0000313" key="3">
    <source>
        <dbReference type="Proteomes" id="UP000464620"/>
    </source>
</evidence>
<organism evidence="2 3">
    <name type="scientific">Arachis hypogaea</name>
    <name type="common">Peanut</name>
    <dbReference type="NCBI Taxonomy" id="3818"/>
    <lineage>
        <taxon>Eukaryota</taxon>
        <taxon>Viridiplantae</taxon>
        <taxon>Streptophyta</taxon>
        <taxon>Embryophyta</taxon>
        <taxon>Tracheophyta</taxon>
        <taxon>Spermatophyta</taxon>
        <taxon>Magnoliopsida</taxon>
        <taxon>eudicotyledons</taxon>
        <taxon>Gunneridae</taxon>
        <taxon>Pentapetalae</taxon>
        <taxon>rosids</taxon>
        <taxon>fabids</taxon>
        <taxon>Fabales</taxon>
        <taxon>Fabaceae</taxon>
        <taxon>Papilionoideae</taxon>
        <taxon>50 kb inversion clade</taxon>
        <taxon>dalbergioids sensu lato</taxon>
        <taxon>Dalbergieae</taxon>
        <taxon>Pterocarpus clade</taxon>
        <taxon>Arachis</taxon>
    </lineage>
</organism>
<protein>
    <submittedName>
        <fullName evidence="2">Uncharacterized protein</fullName>
    </submittedName>
</protein>
<evidence type="ECO:0000313" key="2">
    <source>
        <dbReference type="EMBL" id="QHN78837.1"/>
    </source>
</evidence>
<feature type="compositionally biased region" description="Basic and acidic residues" evidence="1">
    <location>
        <begin position="34"/>
        <end position="51"/>
    </location>
</feature>
<reference evidence="2 3" key="1">
    <citation type="submission" date="2020-01" db="EMBL/GenBank/DDBJ databases">
        <title>Genome sequence of Arachis hypogaea, cultivar Shitouqi.</title>
        <authorList>
            <person name="Zhuang W."/>
            <person name="Chen H."/>
            <person name="Varshney R."/>
            <person name="Wang D."/>
            <person name="Ming R."/>
        </authorList>
    </citation>
    <scope>NUCLEOTIDE SEQUENCE [LARGE SCALE GENOMIC DNA]</scope>
    <source>
        <tissue evidence="2">Young leaf</tissue>
    </source>
</reference>
<gene>
    <name evidence="2" type="ORF">DS421_19g664820</name>
</gene>
<accession>A0A6B9VCF4</accession>
<feature type="region of interest" description="Disordered" evidence="1">
    <location>
        <begin position="34"/>
        <end position="71"/>
    </location>
</feature>
<dbReference type="EMBL" id="CP031001">
    <property type="protein sequence ID" value="QHN78837.1"/>
    <property type="molecule type" value="Genomic_DNA"/>
</dbReference>
<evidence type="ECO:0000256" key="1">
    <source>
        <dbReference type="SAM" id="MobiDB-lite"/>
    </source>
</evidence>
<sequence>MVQSHGDQIKKLAEVVDGHNHILGGLIKNVSTKEDPVPAMKNEGKNISAKERRGRPRKANDANKKIGTGTVARTTPELKSMKSKTADSSFKRKLNFEEEESRTDVMMEILP</sequence>
<dbReference type="Proteomes" id="UP000464620">
    <property type="component" value="Chromosome B09"/>
</dbReference>
<name>A0A6B9VCF4_ARAHY</name>
<proteinExistence type="predicted"/>